<organism evidence="2 3">
    <name type="scientific">Umbelopsis ramanniana AG</name>
    <dbReference type="NCBI Taxonomy" id="1314678"/>
    <lineage>
        <taxon>Eukaryota</taxon>
        <taxon>Fungi</taxon>
        <taxon>Fungi incertae sedis</taxon>
        <taxon>Mucoromycota</taxon>
        <taxon>Mucoromycotina</taxon>
        <taxon>Umbelopsidomycetes</taxon>
        <taxon>Umbelopsidales</taxon>
        <taxon>Umbelopsidaceae</taxon>
        <taxon>Umbelopsis</taxon>
    </lineage>
</organism>
<keyword evidence="1" id="KW-1133">Transmembrane helix</keyword>
<dbReference type="Proteomes" id="UP001206595">
    <property type="component" value="Unassembled WGS sequence"/>
</dbReference>
<proteinExistence type="predicted"/>
<name>A0AAD5E932_UMBRA</name>
<reference evidence="2" key="1">
    <citation type="submission" date="2021-06" db="EMBL/GenBank/DDBJ databases">
        <authorList>
            <consortium name="DOE Joint Genome Institute"/>
            <person name="Mondo S.J."/>
            <person name="Amses K.R."/>
            <person name="Simmons D.R."/>
            <person name="Longcore J.E."/>
            <person name="Seto K."/>
            <person name="Alves G.H."/>
            <person name="Bonds A.E."/>
            <person name="Quandt C.A."/>
            <person name="Davis W.J."/>
            <person name="Chang Y."/>
            <person name="Letcher P.M."/>
            <person name="Powell M.J."/>
            <person name="Kuo A."/>
            <person name="Labutti K."/>
            <person name="Pangilinan J."/>
            <person name="Andreopoulos W."/>
            <person name="Tritt A."/>
            <person name="Riley R."/>
            <person name="Hundley H."/>
            <person name="Johnson J."/>
            <person name="Lipzen A."/>
            <person name="Barry K."/>
            <person name="Berbee M.L."/>
            <person name="Buchler N.E."/>
            <person name="Grigoriev I.V."/>
            <person name="Spatafora J.W."/>
            <person name="Stajich J.E."/>
            <person name="James T.Y."/>
        </authorList>
    </citation>
    <scope>NUCLEOTIDE SEQUENCE</scope>
    <source>
        <strain evidence="2">AG</strain>
    </source>
</reference>
<dbReference type="GeneID" id="75914925"/>
<dbReference type="RefSeq" id="XP_051443986.1">
    <property type="nucleotide sequence ID" value="XM_051589580.1"/>
</dbReference>
<sequence>MIRYATFYSTSIQRHIRWLTFVTNYIFFYLSLTEVLRTLRSYATSSSPNFPR</sequence>
<dbReference type="AlphaFoldDB" id="A0AAD5E932"/>
<evidence type="ECO:0000256" key="1">
    <source>
        <dbReference type="SAM" id="Phobius"/>
    </source>
</evidence>
<reference evidence="2" key="2">
    <citation type="journal article" date="2022" name="Proc. Natl. Acad. Sci. U.S.A.">
        <title>Diploid-dominant life cycles characterize the early evolution of Fungi.</title>
        <authorList>
            <person name="Amses K.R."/>
            <person name="Simmons D.R."/>
            <person name="Longcore J.E."/>
            <person name="Mondo S.J."/>
            <person name="Seto K."/>
            <person name="Jeronimo G.H."/>
            <person name="Bonds A.E."/>
            <person name="Quandt C.A."/>
            <person name="Davis W.J."/>
            <person name="Chang Y."/>
            <person name="Federici B.A."/>
            <person name="Kuo A."/>
            <person name="LaButti K."/>
            <person name="Pangilinan J."/>
            <person name="Andreopoulos W."/>
            <person name="Tritt A."/>
            <person name="Riley R."/>
            <person name="Hundley H."/>
            <person name="Johnson J."/>
            <person name="Lipzen A."/>
            <person name="Barry K."/>
            <person name="Lang B.F."/>
            <person name="Cuomo C.A."/>
            <person name="Buchler N.E."/>
            <person name="Grigoriev I.V."/>
            <person name="Spatafora J.W."/>
            <person name="Stajich J.E."/>
            <person name="James T.Y."/>
        </authorList>
    </citation>
    <scope>NUCLEOTIDE SEQUENCE</scope>
    <source>
        <strain evidence="2">AG</strain>
    </source>
</reference>
<dbReference type="EMBL" id="MU620924">
    <property type="protein sequence ID" value="KAI8578982.1"/>
    <property type="molecule type" value="Genomic_DNA"/>
</dbReference>
<protein>
    <submittedName>
        <fullName evidence="2">Uncharacterized protein</fullName>
    </submittedName>
</protein>
<comment type="caution">
    <text evidence="2">The sequence shown here is derived from an EMBL/GenBank/DDBJ whole genome shotgun (WGS) entry which is preliminary data.</text>
</comment>
<gene>
    <name evidence="2" type="ORF">K450DRAFT_244421</name>
</gene>
<keyword evidence="1" id="KW-0472">Membrane</keyword>
<keyword evidence="1" id="KW-0812">Transmembrane</keyword>
<evidence type="ECO:0000313" key="3">
    <source>
        <dbReference type="Proteomes" id="UP001206595"/>
    </source>
</evidence>
<accession>A0AAD5E932</accession>
<feature type="transmembrane region" description="Helical" evidence="1">
    <location>
        <begin position="15"/>
        <end position="32"/>
    </location>
</feature>
<evidence type="ECO:0000313" key="2">
    <source>
        <dbReference type="EMBL" id="KAI8578982.1"/>
    </source>
</evidence>
<keyword evidence="3" id="KW-1185">Reference proteome</keyword>